<evidence type="ECO:0000256" key="5">
    <source>
        <dbReference type="ARBA" id="ARBA00022723"/>
    </source>
</evidence>
<evidence type="ECO:0000256" key="8">
    <source>
        <dbReference type="ARBA" id="ARBA00022777"/>
    </source>
</evidence>
<keyword evidence="6" id="KW-0677">Repeat</keyword>
<dbReference type="EC" id="2.7.11.1" evidence="2"/>
<evidence type="ECO:0000256" key="15">
    <source>
        <dbReference type="SAM" id="MobiDB-lite"/>
    </source>
</evidence>
<dbReference type="EMBL" id="CAACVS010000148">
    <property type="protein sequence ID" value="VEU37909.1"/>
    <property type="molecule type" value="Genomic_DNA"/>
</dbReference>
<dbReference type="GO" id="GO:0005524">
    <property type="term" value="F:ATP binding"/>
    <property type="evidence" value="ECO:0007669"/>
    <property type="project" value="UniProtKB-UniRule"/>
</dbReference>
<dbReference type="PANTHER" id="PTHR24347">
    <property type="entry name" value="SERINE/THREONINE-PROTEIN KINASE"/>
    <property type="match status" value="1"/>
</dbReference>
<evidence type="ECO:0000256" key="11">
    <source>
        <dbReference type="ARBA" id="ARBA00024334"/>
    </source>
</evidence>
<keyword evidence="7 14" id="KW-0547">Nucleotide-binding</keyword>
<keyword evidence="5" id="KW-0479">Metal-binding</keyword>
<dbReference type="Gene3D" id="1.10.510.10">
    <property type="entry name" value="Transferase(Phosphotransferase) domain 1"/>
    <property type="match status" value="1"/>
</dbReference>
<evidence type="ECO:0000313" key="17">
    <source>
        <dbReference type="EMBL" id="VEU37909.1"/>
    </source>
</evidence>
<evidence type="ECO:0000256" key="14">
    <source>
        <dbReference type="PROSITE-ProRule" id="PRU10141"/>
    </source>
</evidence>
<evidence type="ECO:0000313" key="18">
    <source>
        <dbReference type="Proteomes" id="UP000291116"/>
    </source>
</evidence>
<feature type="region of interest" description="Disordered" evidence="15">
    <location>
        <begin position="25"/>
        <end position="64"/>
    </location>
</feature>
<feature type="binding site" evidence="14">
    <location>
        <position position="129"/>
    </location>
    <ligand>
        <name>ATP</name>
        <dbReference type="ChEBI" id="CHEBI:30616"/>
    </ligand>
</feature>
<protein>
    <recommendedName>
        <fullName evidence="2">non-specific serine/threonine protein kinase</fullName>
        <ecNumber evidence="2">2.7.11.1</ecNumber>
    </recommendedName>
</protein>
<dbReference type="GO" id="GO:0046872">
    <property type="term" value="F:metal ion binding"/>
    <property type="evidence" value="ECO:0007669"/>
    <property type="project" value="UniProtKB-KW"/>
</dbReference>
<comment type="similarity">
    <text evidence="11">Belongs to the protein kinase superfamily. Ser/Thr protein kinase family. CDPK subfamily.</text>
</comment>
<evidence type="ECO:0000256" key="13">
    <source>
        <dbReference type="ARBA" id="ARBA00048679"/>
    </source>
</evidence>
<dbReference type="InterPro" id="IPR017441">
    <property type="entry name" value="Protein_kinase_ATP_BS"/>
</dbReference>
<dbReference type="GO" id="GO:0004674">
    <property type="term" value="F:protein serine/threonine kinase activity"/>
    <property type="evidence" value="ECO:0007669"/>
    <property type="project" value="UniProtKB-KW"/>
</dbReference>
<evidence type="ECO:0000256" key="9">
    <source>
        <dbReference type="ARBA" id="ARBA00022837"/>
    </source>
</evidence>
<dbReference type="PROSITE" id="PS00107">
    <property type="entry name" value="PROTEIN_KINASE_ATP"/>
    <property type="match status" value="1"/>
</dbReference>
<keyword evidence="4" id="KW-0808">Transferase</keyword>
<comment type="catalytic activity">
    <reaction evidence="13">
        <text>L-seryl-[protein] + ATP = O-phospho-L-seryl-[protein] + ADP + H(+)</text>
        <dbReference type="Rhea" id="RHEA:17989"/>
        <dbReference type="Rhea" id="RHEA-COMP:9863"/>
        <dbReference type="Rhea" id="RHEA-COMP:11604"/>
        <dbReference type="ChEBI" id="CHEBI:15378"/>
        <dbReference type="ChEBI" id="CHEBI:29999"/>
        <dbReference type="ChEBI" id="CHEBI:30616"/>
        <dbReference type="ChEBI" id="CHEBI:83421"/>
        <dbReference type="ChEBI" id="CHEBI:456216"/>
        <dbReference type="EC" id="2.7.11.1"/>
    </reaction>
</comment>
<evidence type="ECO:0000256" key="2">
    <source>
        <dbReference type="ARBA" id="ARBA00012513"/>
    </source>
</evidence>
<feature type="domain" description="Protein kinase" evidence="16">
    <location>
        <begin position="100"/>
        <end position="230"/>
    </location>
</feature>
<dbReference type="Proteomes" id="UP000291116">
    <property type="component" value="Unassembled WGS sequence"/>
</dbReference>
<dbReference type="Pfam" id="PF00069">
    <property type="entry name" value="Pkinase"/>
    <property type="match status" value="1"/>
</dbReference>
<organism evidence="17 18">
    <name type="scientific">Pseudo-nitzschia multistriata</name>
    <dbReference type="NCBI Taxonomy" id="183589"/>
    <lineage>
        <taxon>Eukaryota</taxon>
        <taxon>Sar</taxon>
        <taxon>Stramenopiles</taxon>
        <taxon>Ochrophyta</taxon>
        <taxon>Bacillariophyta</taxon>
        <taxon>Bacillariophyceae</taxon>
        <taxon>Bacillariophycidae</taxon>
        <taxon>Bacillariales</taxon>
        <taxon>Bacillariaceae</taxon>
        <taxon>Pseudo-nitzschia</taxon>
    </lineage>
</organism>
<keyword evidence="9" id="KW-0106">Calcium</keyword>
<accession>A0A448Z7A5</accession>
<dbReference type="PROSITE" id="PS50011">
    <property type="entry name" value="PROTEIN_KINASE_DOM"/>
    <property type="match status" value="1"/>
</dbReference>
<dbReference type="SMART" id="SM00220">
    <property type="entry name" value="S_TKc"/>
    <property type="match status" value="1"/>
</dbReference>
<proteinExistence type="inferred from homology"/>
<comment type="cofactor">
    <cofactor evidence="1">
        <name>Mg(2+)</name>
        <dbReference type="ChEBI" id="CHEBI:18420"/>
    </cofactor>
</comment>
<evidence type="ECO:0000256" key="4">
    <source>
        <dbReference type="ARBA" id="ARBA00022679"/>
    </source>
</evidence>
<reference evidence="17 18" key="1">
    <citation type="submission" date="2019-01" db="EMBL/GenBank/DDBJ databases">
        <authorList>
            <person name="Ferrante I. M."/>
        </authorList>
    </citation>
    <scope>NUCLEOTIDE SEQUENCE [LARGE SCALE GENOMIC DNA]</scope>
    <source>
        <strain evidence="17 18">B856</strain>
    </source>
</reference>
<keyword evidence="8" id="KW-0418">Kinase</keyword>
<dbReference type="InterPro" id="IPR011009">
    <property type="entry name" value="Kinase-like_dom_sf"/>
</dbReference>
<evidence type="ECO:0000256" key="3">
    <source>
        <dbReference type="ARBA" id="ARBA00022527"/>
    </source>
</evidence>
<comment type="catalytic activity">
    <reaction evidence="12">
        <text>L-threonyl-[protein] + ATP = O-phospho-L-threonyl-[protein] + ADP + H(+)</text>
        <dbReference type="Rhea" id="RHEA:46608"/>
        <dbReference type="Rhea" id="RHEA-COMP:11060"/>
        <dbReference type="Rhea" id="RHEA-COMP:11605"/>
        <dbReference type="ChEBI" id="CHEBI:15378"/>
        <dbReference type="ChEBI" id="CHEBI:30013"/>
        <dbReference type="ChEBI" id="CHEBI:30616"/>
        <dbReference type="ChEBI" id="CHEBI:61977"/>
        <dbReference type="ChEBI" id="CHEBI:456216"/>
        <dbReference type="EC" id="2.7.11.1"/>
    </reaction>
</comment>
<dbReference type="SUPFAM" id="SSF56112">
    <property type="entry name" value="Protein kinase-like (PK-like)"/>
    <property type="match status" value="1"/>
</dbReference>
<name>A0A448Z7A5_9STRA</name>
<keyword evidence="18" id="KW-1185">Reference proteome</keyword>
<feature type="compositionally biased region" description="Basic and acidic residues" evidence="15">
    <location>
        <begin position="48"/>
        <end position="61"/>
    </location>
</feature>
<evidence type="ECO:0000256" key="10">
    <source>
        <dbReference type="ARBA" id="ARBA00022840"/>
    </source>
</evidence>
<dbReference type="AlphaFoldDB" id="A0A448Z7A5"/>
<sequence length="230" mass="25768">MGAQQSADADEDCRPCFGIETPFKRNAKLNDPLGSPLPDIPASRRKQREFSSRYDGLEKETSSASNMNSLYGNVAQTNNSSRTAGVFEGSDAEAALHQKYQLMEVLGVGSTSTCHRCVDKKTGAHYACKIIDKQMIEERFHGMMEQFHTEIEALRALDHPSIIQLLDVFISEEKIFIVMELMEGGELFDYVVQKGTLTEDEASSIVRKVTSAMVYMHSQNIVHRDLKPEK</sequence>
<gene>
    <name evidence="17" type="ORF">PSNMU_V1.4_AUG-EV-PASAV3_0047440</name>
</gene>
<dbReference type="InterPro" id="IPR000719">
    <property type="entry name" value="Prot_kinase_dom"/>
</dbReference>
<keyword evidence="10 14" id="KW-0067">ATP-binding</keyword>
<evidence type="ECO:0000256" key="7">
    <source>
        <dbReference type="ARBA" id="ARBA00022741"/>
    </source>
</evidence>
<dbReference type="FunFam" id="3.30.200.20:FF:000315">
    <property type="entry name" value="Calcium-dependent protein kinase 3"/>
    <property type="match status" value="1"/>
</dbReference>
<evidence type="ECO:0000256" key="12">
    <source>
        <dbReference type="ARBA" id="ARBA00047899"/>
    </source>
</evidence>
<evidence type="ECO:0000256" key="1">
    <source>
        <dbReference type="ARBA" id="ARBA00001946"/>
    </source>
</evidence>
<dbReference type="OrthoDB" id="40902at2759"/>
<keyword evidence="3" id="KW-0723">Serine/threonine-protein kinase</keyword>
<evidence type="ECO:0000259" key="16">
    <source>
        <dbReference type="PROSITE" id="PS50011"/>
    </source>
</evidence>
<evidence type="ECO:0000256" key="6">
    <source>
        <dbReference type="ARBA" id="ARBA00022737"/>
    </source>
</evidence>